<feature type="non-terminal residue" evidence="1">
    <location>
        <position position="97"/>
    </location>
</feature>
<reference evidence="1" key="1">
    <citation type="submission" date="2023-06" db="EMBL/GenBank/DDBJ databases">
        <authorList>
            <person name="Delattre M."/>
        </authorList>
    </citation>
    <scope>NUCLEOTIDE SEQUENCE</scope>
    <source>
        <strain evidence="1">AF72</strain>
    </source>
</reference>
<organism evidence="1 2">
    <name type="scientific">Mesorhabditis spiculigera</name>
    <dbReference type="NCBI Taxonomy" id="96644"/>
    <lineage>
        <taxon>Eukaryota</taxon>
        <taxon>Metazoa</taxon>
        <taxon>Ecdysozoa</taxon>
        <taxon>Nematoda</taxon>
        <taxon>Chromadorea</taxon>
        <taxon>Rhabditida</taxon>
        <taxon>Rhabditina</taxon>
        <taxon>Rhabditomorpha</taxon>
        <taxon>Rhabditoidea</taxon>
        <taxon>Rhabditidae</taxon>
        <taxon>Mesorhabditinae</taxon>
        <taxon>Mesorhabditis</taxon>
    </lineage>
</organism>
<accession>A0AA36FTS2</accession>
<dbReference type="AlphaFoldDB" id="A0AA36FTS2"/>
<name>A0AA36FTS2_9BILA</name>
<sequence>MLKNPARNGEELIVTGYRMFDVVKSEGNSGMAHAAEHAICLGLHRRKNIGTRTTPRGTIDLRIAEEYASALDAQTYKTVIRISTKKIACAPTVFDPF</sequence>
<dbReference type="EMBL" id="CATQJA010001362">
    <property type="protein sequence ID" value="CAJ0566949.1"/>
    <property type="molecule type" value="Genomic_DNA"/>
</dbReference>
<evidence type="ECO:0000313" key="1">
    <source>
        <dbReference type="EMBL" id="CAJ0566949.1"/>
    </source>
</evidence>
<evidence type="ECO:0000313" key="2">
    <source>
        <dbReference type="Proteomes" id="UP001177023"/>
    </source>
</evidence>
<keyword evidence="2" id="KW-1185">Reference proteome</keyword>
<dbReference type="Proteomes" id="UP001177023">
    <property type="component" value="Unassembled WGS sequence"/>
</dbReference>
<protein>
    <submittedName>
        <fullName evidence="1">Uncharacterized protein</fullName>
    </submittedName>
</protein>
<proteinExistence type="predicted"/>
<comment type="caution">
    <text evidence="1">The sequence shown here is derived from an EMBL/GenBank/DDBJ whole genome shotgun (WGS) entry which is preliminary data.</text>
</comment>
<gene>
    <name evidence="1" type="ORF">MSPICULIGERA_LOCUS5527</name>
</gene>